<dbReference type="OrthoDB" id="9795405at2"/>
<dbReference type="PANTHER" id="PTHR42830">
    <property type="entry name" value="OSMOTICALLY INDUCIBLE FAMILY PROTEIN"/>
    <property type="match status" value="1"/>
</dbReference>
<dbReference type="AlphaFoldDB" id="A0A5S4EL25"/>
<gene>
    <name evidence="1" type="ORF">ACCUM_0122</name>
</gene>
<proteinExistence type="predicted"/>
<dbReference type="InterPro" id="IPR015946">
    <property type="entry name" value="KH_dom-like_a/b"/>
</dbReference>
<dbReference type="EMBL" id="SWAD01000064">
    <property type="protein sequence ID" value="TMQ76064.1"/>
    <property type="molecule type" value="Genomic_DNA"/>
</dbReference>
<dbReference type="Pfam" id="PF02566">
    <property type="entry name" value="OsmC"/>
    <property type="match status" value="1"/>
</dbReference>
<dbReference type="RefSeq" id="WP_138678445.1">
    <property type="nucleotide sequence ID" value="NZ_SWAD01000064.1"/>
</dbReference>
<evidence type="ECO:0000313" key="1">
    <source>
        <dbReference type="EMBL" id="TMQ76064.1"/>
    </source>
</evidence>
<comment type="caution">
    <text evidence="1">The sequence shown here is derived from an EMBL/GenBank/DDBJ whole genome shotgun (WGS) entry which is preliminary data.</text>
</comment>
<reference evidence="1 2" key="1">
    <citation type="submission" date="2019-04" db="EMBL/GenBank/DDBJ databases">
        <title>A novel phosphate-accumulating bacterium identified in bioreactor for phosphate removal from wastewater.</title>
        <authorList>
            <person name="Kotlyarov R.Y."/>
            <person name="Beletsky A.V."/>
            <person name="Kallistova A.Y."/>
            <person name="Dorofeev A.G."/>
            <person name="Nikolaev Y.Y."/>
            <person name="Pimenov N.V."/>
            <person name="Ravin N.V."/>
            <person name="Mardanov A.V."/>
        </authorList>
    </citation>
    <scope>NUCLEOTIDE SEQUENCE [LARGE SCALE GENOMIC DNA]</scope>
    <source>
        <strain evidence="1 2">Bin19</strain>
    </source>
</reference>
<accession>A0A5S4EL25</accession>
<protein>
    <submittedName>
        <fullName evidence="1">OsmC/Ohr family protein</fullName>
    </submittedName>
</protein>
<dbReference type="PANTHER" id="PTHR42830:SF2">
    <property type="entry name" value="OSMC_OHR FAMILY PROTEIN"/>
    <property type="match status" value="1"/>
</dbReference>
<organism evidence="1 2">
    <name type="scientific">Candidatus Accumulibacter phosphatis</name>
    <dbReference type="NCBI Taxonomy" id="327160"/>
    <lineage>
        <taxon>Bacteria</taxon>
        <taxon>Pseudomonadati</taxon>
        <taxon>Pseudomonadota</taxon>
        <taxon>Betaproteobacteria</taxon>
        <taxon>Candidatus Accumulibacter</taxon>
    </lineage>
</organism>
<dbReference type="InterPro" id="IPR052707">
    <property type="entry name" value="OsmC_Ohr_Peroxiredoxin"/>
</dbReference>
<dbReference type="Proteomes" id="UP000306324">
    <property type="component" value="Unassembled WGS sequence"/>
</dbReference>
<sequence length="163" mass="18371">MHYVANLAWERGDQNFESGTFSRRHRIAFDGGQTFVASSSPQVLPTPMSDEFGIDPEEAFVASLASCHMLWFFVIASKRKYCVDRYVDNACGVMRRNDDNRIAVTDVLLRPKVTFSGPRLPTEDEHRAMHHRAHELCFIANSVKTAIECQPELELAPTADAPD</sequence>
<dbReference type="InterPro" id="IPR003718">
    <property type="entry name" value="OsmC/Ohr_fam"/>
</dbReference>
<dbReference type="SUPFAM" id="SSF82784">
    <property type="entry name" value="OsmC-like"/>
    <property type="match status" value="1"/>
</dbReference>
<dbReference type="Gene3D" id="3.30.300.20">
    <property type="match status" value="1"/>
</dbReference>
<evidence type="ECO:0000313" key="2">
    <source>
        <dbReference type="Proteomes" id="UP000306324"/>
    </source>
</evidence>
<name>A0A5S4EL25_9PROT</name>
<keyword evidence="2" id="KW-1185">Reference proteome</keyword>
<dbReference type="InterPro" id="IPR036102">
    <property type="entry name" value="OsmC/Ohrsf"/>
</dbReference>